<protein>
    <submittedName>
        <fullName evidence="3">Glycosyltransferase</fullName>
    </submittedName>
</protein>
<evidence type="ECO:0000313" key="3">
    <source>
        <dbReference type="EMBL" id="EYU15351.1"/>
    </source>
</evidence>
<dbReference type="EMBL" id="JFGV01000027">
    <property type="protein sequence ID" value="EYU15351.1"/>
    <property type="molecule type" value="Genomic_DNA"/>
</dbReference>
<dbReference type="InterPro" id="IPR028098">
    <property type="entry name" value="Glyco_trans_4-like_N"/>
</dbReference>
<dbReference type="PATRIC" id="fig|1393736.3.peg.2157"/>
<organism evidence="3 4">
    <name type="scientific">Photorhabdus aegyptia</name>
    <dbReference type="NCBI Taxonomy" id="2805098"/>
    <lineage>
        <taxon>Bacteria</taxon>
        <taxon>Pseudomonadati</taxon>
        <taxon>Pseudomonadota</taxon>
        <taxon>Gammaproteobacteria</taxon>
        <taxon>Enterobacterales</taxon>
        <taxon>Morganellaceae</taxon>
        <taxon>Photorhabdus</taxon>
    </lineage>
</organism>
<name>A0A022PI79_9GAMM</name>
<dbReference type="InterPro" id="IPR001296">
    <property type="entry name" value="Glyco_trans_1"/>
</dbReference>
<dbReference type="RefSeq" id="WP_036778536.1">
    <property type="nucleotide sequence ID" value="NZ_CAWLTM010000088.1"/>
</dbReference>
<sequence>MKGHILFIIDGLPGGGAENVTIRLCDGLQQRGYDVTLLSLAEKCEYSVPDGIELIIDADRYKGLFRRQTEICRRAKSMDKVLEKVFLRKGIPALIVSNLHKTDRIVVQSKVLAGLNVWFCIHGVFSNSYLGNKAGLSRWIKKQKIKWTYNNRNLICVSDAVGKDLKNNLSLTPNEMVTIYNPFNIPDIKQKSLQNNPYADETYLLHVGRFHRVKRHDRLLEAFAQADIPCKLLIVGHGDEVITQQIKQKIVDLNLQSKVILTGFLENPLPVIRGAKAVVLSSDSEGLGNVLIESLICDTPIVSTMCPGGINEIMVGELEKYKSELTVDSLAEKMKFVCYEPPVITEDMYKKFDLDIILVKYLTLLKK</sequence>
<comment type="caution">
    <text evidence="3">The sequence shown here is derived from an EMBL/GenBank/DDBJ whole genome shotgun (WGS) entry which is preliminary data.</text>
</comment>
<dbReference type="GO" id="GO:1901135">
    <property type="term" value="P:carbohydrate derivative metabolic process"/>
    <property type="evidence" value="ECO:0007669"/>
    <property type="project" value="UniProtKB-ARBA"/>
</dbReference>
<dbReference type="Pfam" id="PF00534">
    <property type="entry name" value="Glycos_transf_1"/>
    <property type="match status" value="1"/>
</dbReference>
<dbReference type="Proteomes" id="UP000023464">
    <property type="component" value="Unassembled WGS sequence"/>
</dbReference>
<feature type="domain" description="Glycosyl transferase family 1" evidence="1">
    <location>
        <begin position="192"/>
        <end position="336"/>
    </location>
</feature>
<dbReference type="SUPFAM" id="SSF53756">
    <property type="entry name" value="UDP-Glycosyltransferase/glycogen phosphorylase"/>
    <property type="match status" value="1"/>
</dbReference>
<dbReference type="CDD" id="cd03811">
    <property type="entry name" value="GT4_GT28_WabH-like"/>
    <property type="match status" value="1"/>
</dbReference>
<gene>
    <name evidence="3" type="ORF">BA1DRAFT_02117</name>
</gene>
<dbReference type="Pfam" id="PF13439">
    <property type="entry name" value="Glyco_transf_4"/>
    <property type="match status" value="1"/>
</dbReference>
<accession>A0A022PI79</accession>
<evidence type="ECO:0000313" key="4">
    <source>
        <dbReference type="Proteomes" id="UP000023464"/>
    </source>
</evidence>
<reference evidence="3 4" key="1">
    <citation type="submission" date="2014-03" db="EMBL/GenBank/DDBJ databases">
        <title>Draft Genome of Photorhabdus luminescens BA1, an Egyptian Isolate.</title>
        <authorList>
            <person name="Ghazal S."/>
            <person name="Hurst S.G.IV."/>
            <person name="Morris K."/>
            <person name="Thomas K."/>
            <person name="Tisa L.S."/>
        </authorList>
    </citation>
    <scope>NUCLEOTIDE SEQUENCE [LARGE SCALE GENOMIC DNA]</scope>
    <source>
        <strain evidence="3 4">BA1</strain>
    </source>
</reference>
<dbReference type="PANTHER" id="PTHR12526">
    <property type="entry name" value="GLYCOSYLTRANSFERASE"/>
    <property type="match status" value="1"/>
</dbReference>
<feature type="domain" description="Glycosyltransferase subfamily 4-like N-terminal" evidence="2">
    <location>
        <begin position="15"/>
        <end position="184"/>
    </location>
</feature>
<evidence type="ECO:0000259" key="2">
    <source>
        <dbReference type="Pfam" id="PF13439"/>
    </source>
</evidence>
<dbReference type="GO" id="GO:0016757">
    <property type="term" value="F:glycosyltransferase activity"/>
    <property type="evidence" value="ECO:0007669"/>
    <property type="project" value="InterPro"/>
</dbReference>
<proteinExistence type="predicted"/>
<keyword evidence="4" id="KW-1185">Reference proteome</keyword>
<dbReference type="AlphaFoldDB" id="A0A022PI79"/>
<dbReference type="Gene3D" id="3.40.50.2000">
    <property type="entry name" value="Glycogen Phosphorylase B"/>
    <property type="match status" value="2"/>
</dbReference>
<evidence type="ECO:0000259" key="1">
    <source>
        <dbReference type="Pfam" id="PF00534"/>
    </source>
</evidence>
<keyword evidence="3" id="KW-0808">Transferase</keyword>